<dbReference type="Gene3D" id="3.40.50.1110">
    <property type="entry name" value="SGNH hydrolase"/>
    <property type="match status" value="3"/>
</dbReference>
<dbReference type="SUPFAM" id="SSF52266">
    <property type="entry name" value="SGNH hydrolase"/>
    <property type="match status" value="1"/>
</dbReference>
<protein>
    <submittedName>
        <fullName evidence="3">Gdsl esterase/lipase</fullName>
    </submittedName>
</protein>
<dbReference type="EMBL" id="PKMF04000041">
    <property type="protein sequence ID" value="KAK7855962.1"/>
    <property type="molecule type" value="Genomic_DNA"/>
</dbReference>
<sequence>MASASSFILFILQASACLFFCTIGAQANKTFSAIFSFGDSILDTGMNNNLLSGRCNYPPYGRDFPGKVATGRFCNGKNPTDLIDLQNDDLLTGVGFASGGSGIDPLTSTMSQQLQYFKDYIGKLTGVAGEEKAKAIIANSLVLMSAGNNDIGVSYTAGMRKLEYTFPAYCAQLVTWSTTFLEQLYALGARRFGVLSTVAFGCEPSARLTGGSSCSMAANLGAQMYNNLLKAGIASLQSKHPDAKLVFFDIFTPLVNIASNPQQFGFQNANSGCCGGASICLPFSQFTCPDASTYVFWDFLHPTEKTYRIIVSDHSEFVKMASASSFILFILQACAYLFFDTIGAQANKTFSAIFSFGDTILDTGMNNNLLSGRCNYPPYGRDFPGKVATGRFCNGKNPTDLIAETLGIKDIVPAYLKPDLQIVAMSQQLQYFKDYIDKLTGVAGEEKVKAIIANSLVLMSAGNNDIGVSYTAAFGCEPSARFIGGSSYSMVANLGAQMYNNLLKAGIASLQSKHPDAKLVFFDIFTPLVNIASNPQQFGFQNANFGCCGGSGLCLPFSPFACPDASTYVFWDFVHPTEKLIE</sequence>
<proteinExistence type="inferred from homology"/>
<comment type="caution">
    <text evidence="3">The sequence shown here is derived from an EMBL/GenBank/DDBJ whole genome shotgun (WGS) entry which is preliminary data.</text>
</comment>
<dbReference type="PANTHER" id="PTHR45642">
    <property type="entry name" value="GDSL ESTERASE/LIPASE EXL3"/>
    <property type="match status" value="1"/>
</dbReference>
<dbReference type="InterPro" id="IPR036514">
    <property type="entry name" value="SGNH_hydro_sf"/>
</dbReference>
<dbReference type="AlphaFoldDB" id="A0AAW0LWC3"/>
<dbReference type="GO" id="GO:0005576">
    <property type="term" value="C:extracellular region"/>
    <property type="evidence" value="ECO:0007669"/>
    <property type="project" value="TreeGrafter"/>
</dbReference>
<dbReference type="PANTHER" id="PTHR45642:SF52">
    <property type="entry name" value="GDSL-LIKE LIPASE_ACYLHYDROLASE"/>
    <property type="match status" value="1"/>
</dbReference>
<dbReference type="InterPro" id="IPR050592">
    <property type="entry name" value="GDSL_lipolytic_enzyme"/>
</dbReference>
<organism evidence="3 4">
    <name type="scientific">Quercus suber</name>
    <name type="common">Cork oak</name>
    <dbReference type="NCBI Taxonomy" id="58331"/>
    <lineage>
        <taxon>Eukaryota</taxon>
        <taxon>Viridiplantae</taxon>
        <taxon>Streptophyta</taxon>
        <taxon>Embryophyta</taxon>
        <taxon>Tracheophyta</taxon>
        <taxon>Spermatophyta</taxon>
        <taxon>Magnoliopsida</taxon>
        <taxon>eudicotyledons</taxon>
        <taxon>Gunneridae</taxon>
        <taxon>Pentapetalae</taxon>
        <taxon>rosids</taxon>
        <taxon>fabids</taxon>
        <taxon>Fagales</taxon>
        <taxon>Fagaceae</taxon>
        <taxon>Quercus</taxon>
    </lineage>
</organism>
<dbReference type="InterPro" id="IPR035669">
    <property type="entry name" value="SGNH_plant_lipase-like"/>
</dbReference>
<feature type="chain" id="PRO_5043586868" evidence="2">
    <location>
        <begin position="28"/>
        <end position="582"/>
    </location>
</feature>
<accession>A0AAW0LWC3</accession>
<keyword evidence="2" id="KW-0732">Signal</keyword>
<keyword evidence="4" id="KW-1185">Reference proteome</keyword>
<feature type="signal peptide" evidence="2">
    <location>
        <begin position="1"/>
        <end position="27"/>
    </location>
</feature>
<dbReference type="CDD" id="cd01837">
    <property type="entry name" value="SGNH_plant_lipase_like"/>
    <property type="match status" value="1"/>
</dbReference>
<name>A0AAW0LWC3_QUESU</name>
<dbReference type="GO" id="GO:0016788">
    <property type="term" value="F:hydrolase activity, acting on ester bonds"/>
    <property type="evidence" value="ECO:0007669"/>
    <property type="project" value="InterPro"/>
</dbReference>
<reference evidence="3 4" key="1">
    <citation type="journal article" date="2018" name="Sci. Data">
        <title>The draft genome sequence of cork oak.</title>
        <authorList>
            <person name="Ramos A.M."/>
            <person name="Usie A."/>
            <person name="Barbosa P."/>
            <person name="Barros P.M."/>
            <person name="Capote T."/>
            <person name="Chaves I."/>
            <person name="Simoes F."/>
            <person name="Abreu I."/>
            <person name="Carrasquinho I."/>
            <person name="Faro C."/>
            <person name="Guimaraes J.B."/>
            <person name="Mendonca D."/>
            <person name="Nobrega F."/>
            <person name="Rodrigues L."/>
            <person name="Saibo N.J.M."/>
            <person name="Varela M.C."/>
            <person name="Egas C."/>
            <person name="Matos J."/>
            <person name="Miguel C.M."/>
            <person name="Oliveira M.M."/>
            <person name="Ricardo C.P."/>
            <person name="Goncalves S."/>
        </authorList>
    </citation>
    <scope>NUCLEOTIDE SEQUENCE [LARGE SCALE GENOMIC DNA]</scope>
    <source>
        <strain evidence="4">cv. HL8</strain>
    </source>
</reference>
<dbReference type="Proteomes" id="UP000237347">
    <property type="component" value="Unassembled WGS sequence"/>
</dbReference>
<dbReference type="InterPro" id="IPR001087">
    <property type="entry name" value="GDSL"/>
</dbReference>
<evidence type="ECO:0000313" key="4">
    <source>
        <dbReference type="Proteomes" id="UP000237347"/>
    </source>
</evidence>
<evidence type="ECO:0000256" key="2">
    <source>
        <dbReference type="SAM" id="SignalP"/>
    </source>
</evidence>
<dbReference type="Pfam" id="PF00657">
    <property type="entry name" value="Lipase_GDSL"/>
    <property type="match status" value="2"/>
</dbReference>
<dbReference type="FunFam" id="3.40.50.1110:FF:000003">
    <property type="entry name" value="GDSL esterase/lipase APG"/>
    <property type="match status" value="1"/>
</dbReference>
<evidence type="ECO:0000256" key="1">
    <source>
        <dbReference type="ARBA" id="ARBA00008668"/>
    </source>
</evidence>
<evidence type="ECO:0000313" key="3">
    <source>
        <dbReference type="EMBL" id="KAK7855962.1"/>
    </source>
</evidence>
<comment type="similarity">
    <text evidence="1">Belongs to the 'GDSL' lipolytic enzyme family.</text>
</comment>
<gene>
    <name evidence="3" type="ORF">CFP56_025910</name>
</gene>